<keyword evidence="3 10" id="KW-0812">Transmembrane</keyword>
<evidence type="ECO:0000256" key="8">
    <source>
        <dbReference type="ARBA" id="ARBA00023214"/>
    </source>
</evidence>
<reference evidence="11 12" key="1">
    <citation type="submission" date="2020-01" db="EMBL/GenBank/DDBJ databases">
        <title>Investigation of new actinobacteria for the biodesulphurisation of diesel fuel.</title>
        <authorList>
            <person name="Athi Narayanan S.M."/>
        </authorList>
    </citation>
    <scope>NUCLEOTIDE SEQUENCE [LARGE SCALE GENOMIC DNA]</scope>
    <source>
        <strain evidence="11 12">213E</strain>
    </source>
</reference>
<keyword evidence="5" id="KW-0406">Ion transport</keyword>
<organism evidence="11 12">
    <name type="scientific">Gordonia desulfuricans</name>
    <dbReference type="NCBI Taxonomy" id="89051"/>
    <lineage>
        <taxon>Bacteria</taxon>
        <taxon>Bacillati</taxon>
        <taxon>Actinomycetota</taxon>
        <taxon>Actinomycetes</taxon>
        <taxon>Mycobacteriales</taxon>
        <taxon>Gordoniaceae</taxon>
        <taxon>Gordonia</taxon>
    </lineage>
</organism>
<evidence type="ECO:0000256" key="10">
    <source>
        <dbReference type="SAM" id="Phobius"/>
    </source>
</evidence>
<dbReference type="EMBL" id="JAADZU010000044">
    <property type="protein sequence ID" value="NDK90666.1"/>
    <property type="molecule type" value="Genomic_DNA"/>
</dbReference>
<dbReference type="InterPro" id="IPR050368">
    <property type="entry name" value="ClC-type_chloride_channel"/>
</dbReference>
<dbReference type="GO" id="GO:0005254">
    <property type="term" value="F:chloride channel activity"/>
    <property type="evidence" value="ECO:0007669"/>
    <property type="project" value="UniProtKB-KW"/>
</dbReference>
<feature type="transmembrane region" description="Helical" evidence="10">
    <location>
        <begin position="380"/>
        <end position="401"/>
    </location>
</feature>
<keyword evidence="2" id="KW-0813">Transport</keyword>
<evidence type="ECO:0000313" key="11">
    <source>
        <dbReference type="EMBL" id="NDK90666.1"/>
    </source>
</evidence>
<name>A0A7K3LR66_9ACTN</name>
<evidence type="ECO:0000256" key="2">
    <source>
        <dbReference type="ARBA" id="ARBA00022448"/>
    </source>
</evidence>
<evidence type="ECO:0000256" key="7">
    <source>
        <dbReference type="ARBA" id="ARBA00023173"/>
    </source>
</evidence>
<protein>
    <submittedName>
        <fullName evidence="11">ClC family H(+)/Cl(-) exchange transporter</fullName>
    </submittedName>
</protein>
<sequence length="422" mass="43198">MTLLAAVAGVITGFVGGAFRWLLVRADRLRLDIVAWAHDAGPAGWLVPIAVSAVAAGIAGLIGARIPLSAGSGIQHVEAVDRKEADPPTGEVIPARFVGGLLSIGIGGLVLGREGPTVHMGAAIGALCGRLVRATADEIRVLQSVMSGAGLAVAFNAPIGGALFCLEEVAHTIRLRYVLWTMSAVALAVMCSRVILGDHPDFQVFDVAEPAFSTLPVFVVFGGLLALLGVAYGWLIRACLTAFAAVSHIPKPLRSAAIGAVIGAVLMVDADLVGGGDTLTQAILAGQHLTFIALVVIMVVRFAAGPLSYAANTSGGLFAPMLALGALCGVLFARVLDLLWAGLGTDLLPALMLVGMATLFTSVVRAPLTGAVLVMEMTATTSVAVAILAAGAAAMIVAQLLDAPPIYDSLRQRMLGAEPDER</sequence>
<feature type="transmembrane region" description="Helical" evidence="10">
    <location>
        <begin position="256"/>
        <end position="276"/>
    </location>
</feature>
<evidence type="ECO:0000256" key="6">
    <source>
        <dbReference type="ARBA" id="ARBA00023136"/>
    </source>
</evidence>
<dbReference type="PRINTS" id="PR00762">
    <property type="entry name" value="CLCHANNEL"/>
</dbReference>
<evidence type="ECO:0000313" key="12">
    <source>
        <dbReference type="Proteomes" id="UP000466307"/>
    </source>
</evidence>
<feature type="transmembrane region" description="Helical" evidence="10">
    <location>
        <begin position="347"/>
        <end position="368"/>
    </location>
</feature>
<dbReference type="AlphaFoldDB" id="A0A7K3LR66"/>
<dbReference type="Proteomes" id="UP000466307">
    <property type="component" value="Unassembled WGS sequence"/>
</dbReference>
<evidence type="ECO:0000256" key="3">
    <source>
        <dbReference type="ARBA" id="ARBA00022692"/>
    </source>
</evidence>
<gene>
    <name evidence="11" type="ORF">GYA93_13905</name>
</gene>
<dbReference type="RefSeq" id="WP_083533788.1">
    <property type="nucleotide sequence ID" value="NZ_JAADZU010000044.1"/>
</dbReference>
<feature type="transmembrane region" description="Helical" evidence="10">
    <location>
        <begin position="282"/>
        <end position="304"/>
    </location>
</feature>
<comment type="caution">
    <text evidence="11">The sequence shown here is derived from an EMBL/GenBank/DDBJ whole genome shotgun (WGS) entry which is preliminary data.</text>
</comment>
<feature type="transmembrane region" description="Helical" evidence="10">
    <location>
        <begin position="42"/>
        <end position="64"/>
    </location>
</feature>
<keyword evidence="6 10" id="KW-0472">Membrane</keyword>
<keyword evidence="9" id="KW-0407">Ion channel</keyword>
<proteinExistence type="predicted"/>
<dbReference type="InterPro" id="IPR014743">
    <property type="entry name" value="Cl-channel_core"/>
</dbReference>
<feature type="transmembrane region" description="Helical" evidence="10">
    <location>
        <begin position="177"/>
        <end position="195"/>
    </location>
</feature>
<dbReference type="Pfam" id="PF00654">
    <property type="entry name" value="Voltage_CLC"/>
    <property type="match status" value="1"/>
</dbReference>
<evidence type="ECO:0000256" key="4">
    <source>
        <dbReference type="ARBA" id="ARBA00022989"/>
    </source>
</evidence>
<dbReference type="InterPro" id="IPR001807">
    <property type="entry name" value="ClC"/>
</dbReference>
<feature type="transmembrane region" description="Helical" evidence="10">
    <location>
        <begin position="316"/>
        <end position="335"/>
    </location>
</feature>
<accession>A0A7K3LR66</accession>
<evidence type="ECO:0000256" key="1">
    <source>
        <dbReference type="ARBA" id="ARBA00004141"/>
    </source>
</evidence>
<keyword evidence="8" id="KW-0868">Chloride</keyword>
<keyword evidence="4 10" id="KW-1133">Transmembrane helix</keyword>
<evidence type="ECO:0000256" key="9">
    <source>
        <dbReference type="ARBA" id="ARBA00023303"/>
    </source>
</evidence>
<dbReference type="PANTHER" id="PTHR43427">
    <property type="entry name" value="CHLORIDE CHANNEL PROTEIN CLC-E"/>
    <property type="match status" value="1"/>
</dbReference>
<dbReference type="Gene3D" id="1.10.3080.10">
    <property type="entry name" value="Clc chloride channel"/>
    <property type="match status" value="1"/>
</dbReference>
<dbReference type="SUPFAM" id="SSF81340">
    <property type="entry name" value="Clc chloride channel"/>
    <property type="match status" value="1"/>
</dbReference>
<evidence type="ECO:0000256" key="5">
    <source>
        <dbReference type="ARBA" id="ARBA00023065"/>
    </source>
</evidence>
<comment type="subcellular location">
    <subcellularLocation>
        <location evidence="1">Membrane</location>
        <topology evidence="1">Multi-pass membrane protein</topology>
    </subcellularLocation>
</comment>
<dbReference type="GO" id="GO:0034707">
    <property type="term" value="C:chloride channel complex"/>
    <property type="evidence" value="ECO:0007669"/>
    <property type="project" value="UniProtKB-KW"/>
</dbReference>
<dbReference type="PANTHER" id="PTHR43427:SF6">
    <property type="entry name" value="CHLORIDE CHANNEL PROTEIN CLC-E"/>
    <property type="match status" value="1"/>
</dbReference>
<keyword evidence="7" id="KW-0869">Chloride channel</keyword>
<feature type="transmembrane region" description="Helical" evidence="10">
    <location>
        <begin position="215"/>
        <end position="235"/>
    </location>
</feature>
<keyword evidence="12" id="KW-1185">Reference proteome</keyword>